<name>A0AA47AH70_RHORH</name>
<organism evidence="1 2">
    <name type="scientific">Rhodococcus rhodochrous</name>
    <dbReference type="NCBI Taxonomy" id="1829"/>
    <lineage>
        <taxon>Bacteria</taxon>
        <taxon>Bacillati</taxon>
        <taxon>Actinomycetota</taxon>
        <taxon>Actinomycetes</taxon>
        <taxon>Mycobacteriales</taxon>
        <taxon>Nocardiaceae</taxon>
        <taxon>Rhodococcus</taxon>
    </lineage>
</organism>
<dbReference type="InterPro" id="IPR051288">
    <property type="entry name" value="Serum_paraoxonase/arylesterase"/>
</dbReference>
<dbReference type="InterPro" id="IPR011042">
    <property type="entry name" value="6-blade_b-propeller_TolB-like"/>
</dbReference>
<reference evidence="1 2" key="1">
    <citation type="journal article" date="2021" name="Front. Microbiol.">
        <title>Bacterial Transformation of Aromatic Monomers in Softwood Black Liquor.</title>
        <authorList>
            <person name="Navas L.E."/>
            <person name="Dexter G."/>
            <person name="Liu J."/>
            <person name="Levy-Booth D."/>
            <person name="Cho M."/>
            <person name="Jang S.K."/>
            <person name="Mansfield S.D."/>
            <person name="Renneckar S."/>
            <person name="Mohn W.W."/>
            <person name="Eltis L.D."/>
        </authorList>
    </citation>
    <scope>NUCLEOTIDE SEQUENCE [LARGE SCALE GENOMIC DNA]</scope>
    <source>
        <strain evidence="1 2">GD02</strain>
    </source>
</reference>
<dbReference type="PANTHER" id="PTHR11799">
    <property type="entry name" value="PARAOXONASE"/>
    <property type="match status" value="1"/>
</dbReference>
<evidence type="ECO:0008006" key="3">
    <source>
        <dbReference type="Google" id="ProtNLM"/>
    </source>
</evidence>
<dbReference type="EMBL" id="CP083976">
    <property type="protein sequence ID" value="UZF48533.1"/>
    <property type="molecule type" value="Genomic_DNA"/>
</dbReference>
<dbReference type="SUPFAM" id="SSF63829">
    <property type="entry name" value="Calcium-dependent phosphotriesterase"/>
    <property type="match status" value="1"/>
</dbReference>
<dbReference type="PANTHER" id="PTHR11799:SF30">
    <property type="entry name" value="SERUM PARAOXONASE_ARYLESTERASE 2"/>
    <property type="match status" value="1"/>
</dbReference>
<evidence type="ECO:0000313" key="2">
    <source>
        <dbReference type="Proteomes" id="UP001162740"/>
    </source>
</evidence>
<dbReference type="Proteomes" id="UP001162740">
    <property type="component" value="Plasmid pGD02.2.2"/>
</dbReference>
<protein>
    <recommendedName>
        <fullName evidence="3">SMP-30/Gluconolactonase/LRE-like region domain-containing protein</fullName>
    </recommendedName>
</protein>
<dbReference type="RefSeq" id="WP_229582101.1">
    <property type="nucleotide sequence ID" value="NZ_CP083976.1"/>
</dbReference>
<accession>A0AA47AH70</accession>
<evidence type="ECO:0000313" key="1">
    <source>
        <dbReference type="EMBL" id="UZF48533.1"/>
    </source>
</evidence>
<sequence>MQNTELRIDGVVKPEDLVTVPGTPWVLVSSMASERFDSDGFLIAVNSTDHTTKEVWPGEIQLTKWDQVAYPDCEGIPDATSTEPHGITVRPGEDGSPATLFAINHKRESVEVFTITADPHDVGVTWIGCIPLPHDASANGVASLPDNTGIVVTSMFDPTQPGDPFERMFSGVDTGRVLKWTPEVDWQALPGTELGGANGVLVSPDGKSVFAAAWTQRKLVKISTTAPFGRQEISIPFMPDNLRWTERGTVLVTGHEATMDDIRTCNAGEGTDCPAGYSVIEVDPATMTSTVLVHAPESTTSIATTAVEVGDEIWVGSLNGDWITRVRAH</sequence>
<dbReference type="Gene3D" id="2.120.10.30">
    <property type="entry name" value="TolB, C-terminal domain"/>
    <property type="match status" value="1"/>
</dbReference>
<keyword evidence="1" id="KW-0614">Plasmid</keyword>
<proteinExistence type="predicted"/>
<dbReference type="AlphaFoldDB" id="A0AA47AH70"/>
<geneLocation type="plasmid" evidence="1 2">
    <name>pGD02.2.2</name>
</geneLocation>
<gene>
    <name evidence="1" type="ORF">KUM34_029650</name>
</gene>